<feature type="compositionally biased region" description="Basic and acidic residues" evidence="1">
    <location>
        <begin position="674"/>
        <end position="686"/>
    </location>
</feature>
<dbReference type="Pfam" id="PF12773">
    <property type="entry name" value="DZR"/>
    <property type="match status" value="1"/>
</dbReference>
<feature type="domain" description="DZANK-type" evidence="3">
    <location>
        <begin position="163"/>
        <end position="206"/>
    </location>
</feature>
<evidence type="ECO:0000313" key="5">
    <source>
        <dbReference type="Proteomes" id="UP000428325"/>
    </source>
</evidence>
<evidence type="ECO:0000259" key="3">
    <source>
        <dbReference type="Pfam" id="PF12773"/>
    </source>
</evidence>
<feature type="compositionally biased region" description="Basic and acidic residues" evidence="1">
    <location>
        <begin position="506"/>
        <end position="547"/>
    </location>
</feature>
<dbReference type="AlphaFoldDB" id="A0A6B9FGI3"/>
<proteinExistence type="predicted"/>
<feature type="region of interest" description="Disordered" evidence="1">
    <location>
        <begin position="1"/>
        <end position="26"/>
    </location>
</feature>
<dbReference type="InterPro" id="IPR001107">
    <property type="entry name" value="Band_7"/>
</dbReference>
<feature type="region of interest" description="Disordered" evidence="1">
    <location>
        <begin position="92"/>
        <end position="129"/>
    </location>
</feature>
<organism evidence="4 5">
    <name type="scientific">Haloplanus rallus</name>
    <dbReference type="NCBI Taxonomy" id="1816183"/>
    <lineage>
        <taxon>Archaea</taxon>
        <taxon>Methanobacteriati</taxon>
        <taxon>Methanobacteriota</taxon>
        <taxon>Stenosarchaea group</taxon>
        <taxon>Halobacteria</taxon>
        <taxon>Halobacteriales</taxon>
        <taxon>Haloferacaceae</taxon>
        <taxon>Haloplanus</taxon>
    </lineage>
</organism>
<feature type="region of interest" description="Disordered" evidence="1">
    <location>
        <begin position="441"/>
        <end position="745"/>
    </location>
</feature>
<protein>
    <recommendedName>
        <fullName evidence="6">Zinc-ribbon domain-containing protein</fullName>
    </recommendedName>
</protein>
<feature type="domain" description="Band 7" evidence="2">
    <location>
        <begin position="259"/>
        <end position="415"/>
    </location>
</feature>
<evidence type="ECO:0008006" key="6">
    <source>
        <dbReference type="Google" id="ProtNLM"/>
    </source>
</evidence>
<dbReference type="Pfam" id="PF01145">
    <property type="entry name" value="Band_7"/>
    <property type="match status" value="1"/>
</dbReference>
<feature type="compositionally biased region" description="Basic and acidic residues" evidence="1">
    <location>
        <begin position="555"/>
        <end position="597"/>
    </location>
</feature>
<reference evidence="4 5" key="1">
    <citation type="submission" date="2018-12" db="EMBL/GenBank/DDBJ databases">
        <title>Complete genome sequence of Haloplanus rallus MBLA0036.</title>
        <authorList>
            <person name="Nam Y.-d."/>
            <person name="Kang J."/>
            <person name="Chung W.-H."/>
            <person name="Park Y.S."/>
        </authorList>
    </citation>
    <scope>NUCLEOTIDE SEQUENCE [LARGE SCALE GENOMIC DNA]</scope>
    <source>
        <strain evidence="4 5">MBLA0036</strain>
    </source>
</reference>
<accession>A0A6B9FGI3</accession>
<dbReference type="Proteomes" id="UP000428325">
    <property type="component" value="Chromosome"/>
</dbReference>
<gene>
    <name evidence="4" type="ORF">EI982_16090</name>
</gene>
<evidence type="ECO:0000259" key="2">
    <source>
        <dbReference type="Pfam" id="PF01145"/>
    </source>
</evidence>
<keyword evidence="5" id="KW-1185">Reference proteome</keyword>
<evidence type="ECO:0000256" key="1">
    <source>
        <dbReference type="SAM" id="MobiDB-lite"/>
    </source>
</evidence>
<dbReference type="KEGG" id="hra:EI982_16090"/>
<evidence type="ECO:0000313" key="4">
    <source>
        <dbReference type="EMBL" id="QGX96189.1"/>
    </source>
</evidence>
<name>A0A6B9FGI3_9EURY</name>
<feature type="compositionally biased region" description="Basic and acidic residues" evidence="1">
    <location>
        <begin position="441"/>
        <end position="489"/>
    </location>
</feature>
<feature type="compositionally biased region" description="Basic and acidic residues" evidence="1">
    <location>
        <begin position="636"/>
        <end position="667"/>
    </location>
</feature>
<dbReference type="EMBL" id="CP034345">
    <property type="protein sequence ID" value="QGX96189.1"/>
    <property type="molecule type" value="Genomic_DNA"/>
</dbReference>
<dbReference type="InterPro" id="IPR025874">
    <property type="entry name" value="DZR"/>
</dbReference>
<sequence>MTTRMANAEAPSADPLRFPTASANPTSRRMIAPIRRKPLNFERLSGASMSGWSPATAAPYSTTDSVCATTILPACESTDFNLGPSDMFEYREVSSTPSAPGPRPGFRRVAVGERRPDGTGTGGRGNLYSHPRIMFSDNEVLGASPVGVGAAVSHGRQPMPSTCPNCDGRVPSDGDFCPNCGESLSTNCPGCGESLPIDAQFCANCGQDLTSSTGQRGSGNAAGGGSWRLGDDEFAKRVDGAALDGDGLLATLSRRKDVEIEAGNRALLLENGKLVETLEAGKHKLDSLGKRIRELRSSHNLTVVLVQEGRTTVARSFDDIRTASDYLVDVTVELDVGMHDPQTFFRSMMADRDVLTTGTFNQLLGRAIRNALEATISEYDHQELYGSKEVKRRVAREIEEQCRSVLESNGLELVELVSFDYDDDRGEIRQGRKDVDIREEKEEIKDRESELDRRGRERQTEDKVHGEKQRVRKESAEMSADHTLDKQEVEQQQEIDDKRRRHGHKAEREDVEHEEDVRTYRTESEVEREDIRHEQEMKEREQEHEQDVSEIEDLVDLKRKKDEQKLDKQERKQEMEMQKESHEVDVEKERLEARDDVDAQTLASMEDTDEEMIDLAKMDKAENLNADQLDSLGAQKSDELAKARQEANSAEKERERVEDQKQFREEMQDMMEGSMDRMERTTDKAMDSMGGAAEAAAEDTSDNVIVSGEGGDSSGGDTTIVQGGPGGGGDGTTAESDGGADDPEKIIVCPSCGSEEPYTNDFCMGCGQEF</sequence>